<dbReference type="Proteomes" id="UP001066276">
    <property type="component" value="Chromosome 4_1"/>
</dbReference>
<accession>A0AAV7T6V6</accession>
<evidence type="ECO:0000313" key="2">
    <source>
        <dbReference type="EMBL" id="KAJ1171851.1"/>
    </source>
</evidence>
<protein>
    <submittedName>
        <fullName evidence="2">Uncharacterized protein</fullName>
    </submittedName>
</protein>
<dbReference type="AlphaFoldDB" id="A0AAV7T6V6"/>
<proteinExistence type="predicted"/>
<sequence length="123" mass="13571">MSSPAVTPSPSSIDAPADTHSDTAMESILQEIDQVSHRLEAMDSKITDLSADSNLIRADIGGFQDKVTDLDHDLNVVEDRTAALPYNEPELQFLRDKLTDLEDRSRGTMSVFLVNRKTGRAQI</sequence>
<name>A0AAV7T6V6_PLEWA</name>
<keyword evidence="3" id="KW-1185">Reference proteome</keyword>
<feature type="compositionally biased region" description="Polar residues" evidence="1">
    <location>
        <begin position="1"/>
        <end position="12"/>
    </location>
</feature>
<gene>
    <name evidence="2" type="ORF">NDU88_003709</name>
</gene>
<evidence type="ECO:0000313" key="3">
    <source>
        <dbReference type="Proteomes" id="UP001066276"/>
    </source>
</evidence>
<dbReference type="EMBL" id="JANPWB010000007">
    <property type="protein sequence ID" value="KAJ1171851.1"/>
    <property type="molecule type" value="Genomic_DNA"/>
</dbReference>
<reference evidence="2" key="1">
    <citation type="journal article" date="2022" name="bioRxiv">
        <title>Sequencing and chromosome-scale assembly of the giantPleurodeles waltlgenome.</title>
        <authorList>
            <person name="Brown T."/>
            <person name="Elewa A."/>
            <person name="Iarovenko S."/>
            <person name="Subramanian E."/>
            <person name="Araus A.J."/>
            <person name="Petzold A."/>
            <person name="Susuki M."/>
            <person name="Suzuki K.-i.T."/>
            <person name="Hayashi T."/>
            <person name="Toyoda A."/>
            <person name="Oliveira C."/>
            <person name="Osipova E."/>
            <person name="Leigh N.D."/>
            <person name="Simon A."/>
            <person name="Yun M.H."/>
        </authorList>
    </citation>
    <scope>NUCLEOTIDE SEQUENCE</scope>
    <source>
        <strain evidence="2">20211129_DDA</strain>
        <tissue evidence="2">Liver</tissue>
    </source>
</reference>
<feature type="region of interest" description="Disordered" evidence="1">
    <location>
        <begin position="1"/>
        <end position="23"/>
    </location>
</feature>
<organism evidence="2 3">
    <name type="scientific">Pleurodeles waltl</name>
    <name type="common">Iberian ribbed newt</name>
    <dbReference type="NCBI Taxonomy" id="8319"/>
    <lineage>
        <taxon>Eukaryota</taxon>
        <taxon>Metazoa</taxon>
        <taxon>Chordata</taxon>
        <taxon>Craniata</taxon>
        <taxon>Vertebrata</taxon>
        <taxon>Euteleostomi</taxon>
        <taxon>Amphibia</taxon>
        <taxon>Batrachia</taxon>
        <taxon>Caudata</taxon>
        <taxon>Salamandroidea</taxon>
        <taxon>Salamandridae</taxon>
        <taxon>Pleurodelinae</taxon>
        <taxon>Pleurodeles</taxon>
    </lineage>
</organism>
<evidence type="ECO:0000256" key="1">
    <source>
        <dbReference type="SAM" id="MobiDB-lite"/>
    </source>
</evidence>
<comment type="caution">
    <text evidence="2">The sequence shown here is derived from an EMBL/GenBank/DDBJ whole genome shotgun (WGS) entry which is preliminary data.</text>
</comment>